<dbReference type="InterPro" id="IPR000805">
    <property type="entry name" value="Glyco_hydro_26"/>
</dbReference>
<evidence type="ECO:0000256" key="1">
    <source>
        <dbReference type="ARBA" id="ARBA00007754"/>
    </source>
</evidence>
<evidence type="ECO:0000256" key="3">
    <source>
        <dbReference type="ARBA" id="ARBA00023295"/>
    </source>
</evidence>
<dbReference type="GO" id="GO:0016985">
    <property type="term" value="F:mannan endo-1,4-beta-mannosidase activity"/>
    <property type="evidence" value="ECO:0007669"/>
    <property type="project" value="InterPro"/>
</dbReference>
<keyword evidence="5" id="KW-1133">Transmembrane helix</keyword>
<accession>A0A8J3J6H9</accession>
<feature type="transmembrane region" description="Helical" evidence="5">
    <location>
        <begin position="12"/>
        <end position="35"/>
    </location>
</feature>
<dbReference type="RefSeq" id="WP_203659287.1">
    <property type="nucleotide sequence ID" value="NZ_BAAAZM010000008.1"/>
</dbReference>
<feature type="active site" description="Nucleophile" evidence="4">
    <location>
        <position position="290"/>
    </location>
</feature>
<keyword evidence="5" id="KW-0472">Membrane</keyword>
<keyword evidence="2 4" id="KW-0378">Hydrolase</keyword>
<comment type="caution">
    <text evidence="7">The sequence shown here is derived from an EMBL/GenBank/DDBJ whole genome shotgun (WGS) entry which is preliminary data.</text>
</comment>
<proteinExistence type="inferred from homology"/>
<dbReference type="PROSITE" id="PS51764">
    <property type="entry name" value="GH26"/>
    <property type="match status" value="1"/>
</dbReference>
<dbReference type="PANTHER" id="PTHR40079:SF4">
    <property type="entry name" value="GH26 DOMAIN-CONTAINING PROTEIN-RELATED"/>
    <property type="match status" value="1"/>
</dbReference>
<evidence type="ECO:0000256" key="2">
    <source>
        <dbReference type="ARBA" id="ARBA00022801"/>
    </source>
</evidence>
<dbReference type="SUPFAM" id="SSF51445">
    <property type="entry name" value="(Trans)glycosidases"/>
    <property type="match status" value="1"/>
</dbReference>
<dbReference type="Gene3D" id="3.20.20.80">
    <property type="entry name" value="Glycosidases"/>
    <property type="match status" value="1"/>
</dbReference>
<organism evidence="7 8">
    <name type="scientific">Actinocatenispora rupis</name>
    <dbReference type="NCBI Taxonomy" id="519421"/>
    <lineage>
        <taxon>Bacteria</taxon>
        <taxon>Bacillati</taxon>
        <taxon>Actinomycetota</taxon>
        <taxon>Actinomycetes</taxon>
        <taxon>Micromonosporales</taxon>
        <taxon>Micromonosporaceae</taxon>
        <taxon>Actinocatenispora</taxon>
    </lineage>
</organism>
<dbReference type="Proteomes" id="UP000612808">
    <property type="component" value="Unassembled WGS sequence"/>
</dbReference>
<dbReference type="GO" id="GO:0006080">
    <property type="term" value="P:substituted mannan metabolic process"/>
    <property type="evidence" value="ECO:0007669"/>
    <property type="project" value="InterPro"/>
</dbReference>
<dbReference type="AlphaFoldDB" id="A0A8J3J6H9"/>
<dbReference type="InterPro" id="IPR022790">
    <property type="entry name" value="GH26_dom"/>
</dbReference>
<keyword evidence="8" id="KW-1185">Reference proteome</keyword>
<feature type="domain" description="GH26" evidence="6">
    <location>
        <begin position="55"/>
        <end position="346"/>
    </location>
</feature>
<comment type="similarity">
    <text evidence="1 4">Belongs to the glycosyl hydrolase 26 family.</text>
</comment>
<dbReference type="PANTHER" id="PTHR40079">
    <property type="entry name" value="MANNAN ENDO-1,4-BETA-MANNOSIDASE E-RELATED"/>
    <property type="match status" value="1"/>
</dbReference>
<sequence length="361" mass="40593">MSRHRLISQRSYRIWMGVNAVLLLLLSGGVLYFTVGGGFRGMEASARGFATPDPTASRQLAARIPTKAEVLDPKGKYFGLSTPQAPWSENEINGIAGKAGKQPNLLEYFVNWTEDFRPQAVVASYQQGAVPAITWEPWAGLQQGTSQKQYALSRIIDGGYDGYVTRFATAVKDQKWPIVLRFGHEMNGNWYPWSESKSGNSPGQYVKAWRHVHDIFTKVGADNVIWVWSPNIVRPVPSVSLRPLYPGDRYVDWIGMVGYAADEETRASQTFEETILRLRTFTKKKILITETGAGPGKNQATWTTAFFNWLTGRDDVVGFVWFEYNKESTGTKDWRFTVNPDTLDAFRAGVHKIRVARPVKS</sequence>
<dbReference type="EMBL" id="BOMB01000021">
    <property type="protein sequence ID" value="GID12857.1"/>
    <property type="molecule type" value="Genomic_DNA"/>
</dbReference>
<protein>
    <recommendedName>
        <fullName evidence="6">GH26 domain-containing protein</fullName>
    </recommendedName>
</protein>
<evidence type="ECO:0000256" key="4">
    <source>
        <dbReference type="PROSITE-ProRule" id="PRU01100"/>
    </source>
</evidence>
<evidence type="ECO:0000313" key="7">
    <source>
        <dbReference type="EMBL" id="GID12857.1"/>
    </source>
</evidence>
<keyword evidence="5" id="KW-0812">Transmembrane</keyword>
<gene>
    <name evidence="7" type="ORF">Aru02nite_37460</name>
</gene>
<dbReference type="InterPro" id="IPR017853">
    <property type="entry name" value="GH"/>
</dbReference>
<feature type="active site" description="Proton donor" evidence="4">
    <location>
        <position position="185"/>
    </location>
</feature>
<dbReference type="Pfam" id="PF02156">
    <property type="entry name" value="Glyco_hydro_26"/>
    <property type="match status" value="1"/>
</dbReference>
<evidence type="ECO:0000256" key="5">
    <source>
        <dbReference type="SAM" id="Phobius"/>
    </source>
</evidence>
<name>A0A8J3J6H9_9ACTN</name>
<keyword evidence="3 4" id="KW-0326">Glycosidase</keyword>
<reference evidence="7" key="1">
    <citation type="submission" date="2021-01" db="EMBL/GenBank/DDBJ databases">
        <title>Whole genome shotgun sequence of Actinocatenispora rupis NBRC 107355.</title>
        <authorList>
            <person name="Komaki H."/>
            <person name="Tamura T."/>
        </authorList>
    </citation>
    <scope>NUCLEOTIDE SEQUENCE</scope>
    <source>
        <strain evidence="7">NBRC 107355</strain>
    </source>
</reference>
<evidence type="ECO:0000313" key="8">
    <source>
        <dbReference type="Proteomes" id="UP000612808"/>
    </source>
</evidence>
<evidence type="ECO:0000259" key="6">
    <source>
        <dbReference type="PROSITE" id="PS51764"/>
    </source>
</evidence>